<evidence type="ECO:0000256" key="3">
    <source>
        <dbReference type="ARBA" id="ARBA00022759"/>
    </source>
</evidence>
<dbReference type="GO" id="GO:0004519">
    <property type="term" value="F:endonuclease activity"/>
    <property type="evidence" value="ECO:0007669"/>
    <property type="project" value="UniProtKB-KW"/>
</dbReference>
<evidence type="ECO:0000256" key="2">
    <source>
        <dbReference type="ARBA" id="ARBA00022723"/>
    </source>
</evidence>
<dbReference type="Proteomes" id="UP000184543">
    <property type="component" value="Unassembled WGS sequence"/>
</dbReference>
<dbReference type="CDD" id="cd11010">
    <property type="entry name" value="S1-P1_nuclease"/>
    <property type="match status" value="1"/>
</dbReference>
<evidence type="ECO:0000256" key="6">
    <source>
        <dbReference type="ARBA" id="ARBA00023180"/>
    </source>
</evidence>
<dbReference type="GO" id="GO:0046872">
    <property type="term" value="F:metal ion binding"/>
    <property type="evidence" value="ECO:0007669"/>
    <property type="project" value="UniProtKB-KW"/>
</dbReference>
<dbReference type="OrthoDB" id="267579at2"/>
<name>A0A1M6MQL6_9FLAO</name>
<accession>A0A1M6MQL6</accession>
<dbReference type="PANTHER" id="PTHR33146:SF26">
    <property type="entry name" value="ENDONUCLEASE 4"/>
    <property type="match status" value="1"/>
</dbReference>
<dbReference type="EMBL" id="FQYU01000010">
    <property type="protein sequence ID" value="SHJ85650.1"/>
    <property type="molecule type" value="Genomic_DNA"/>
</dbReference>
<dbReference type="Pfam" id="PF02265">
    <property type="entry name" value="S1-P1_nuclease"/>
    <property type="match status" value="1"/>
</dbReference>
<dbReference type="InterPro" id="IPR003154">
    <property type="entry name" value="S1/P1nuclease"/>
</dbReference>
<dbReference type="STRING" id="192903.SAMN04488513_11098"/>
<keyword evidence="5" id="KW-1015">Disulfide bond</keyword>
<keyword evidence="6" id="KW-0325">Glycoprotein</keyword>
<reference evidence="9" key="1">
    <citation type="submission" date="2016-11" db="EMBL/GenBank/DDBJ databases">
        <authorList>
            <person name="Varghese N."/>
            <person name="Submissions S."/>
        </authorList>
    </citation>
    <scope>NUCLEOTIDE SEQUENCE [LARGE SCALE GENOMIC DNA]</scope>
    <source>
        <strain evidence="9">DSM 19858</strain>
    </source>
</reference>
<evidence type="ECO:0000256" key="7">
    <source>
        <dbReference type="SAM" id="SignalP"/>
    </source>
</evidence>
<feature type="chain" id="PRO_5012296827" evidence="7">
    <location>
        <begin position="18"/>
        <end position="257"/>
    </location>
</feature>
<dbReference type="AlphaFoldDB" id="A0A1M6MQL6"/>
<evidence type="ECO:0000313" key="8">
    <source>
        <dbReference type="EMBL" id="SHJ85650.1"/>
    </source>
</evidence>
<protein>
    <submittedName>
        <fullName evidence="8">S1/P1 Nuclease</fullName>
    </submittedName>
</protein>
<keyword evidence="2" id="KW-0479">Metal-binding</keyword>
<dbReference type="SUPFAM" id="SSF48537">
    <property type="entry name" value="Phospholipase C/P1 nuclease"/>
    <property type="match status" value="1"/>
</dbReference>
<dbReference type="PANTHER" id="PTHR33146">
    <property type="entry name" value="ENDONUCLEASE 4"/>
    <property type="match status" value="1"/>
</dbReference>
<dbReference type="GO" id="GO:0016788">
    <property type="term" value="F:hydrolase activity, acting on ester bonds"/>
    <property type="evidence" value="ECO:0007669"/>
    <property type="project" value="InterPro"/>
</dbReference>
<keyword evidence="1" id="KW-0540">Nuclease</keyword>
<evidence type="ECO:0000256" key="4">
    <source>
        <dbReference type="ARBA" id="ARBA00022801"/>
    </source>
</evidence>
<dbReference type="RefSeq" id="WP_072995279.1">
    <property type="nucleotide sequence ID" value="NZ_FQYU01000010.1"/>
</dbReference>
<keyword evidence="9" id="KW-1185">Reference proteome</keyword>
<evidence type="ECO:0000256" key="5">
    <source>
        <dbReference type="ARBA" id="ARBA00023157"/>
    </source>
</evidence>
<dbReference type="InterPro" id="IPR008947">
    <property type="entry name" value="PLipase_C/P1_nuclease_dom_sf"/>
</dbReference>
<feature type="signal peptide" evidence="7">
    <location>
        <begin position="1"/>
        <end position="17"/>
    </location>
</feature>
<sequence length="257" mass="28950">MKKVVALVLLISNMLAANTGDWSKTGHRTVGQIAEKHLSRKAKRAIGNLLQGQSLARVANFGDEIKSDTLYRKFSAWHYVNLPADAKYTDIEPSKYGDIVIGIEKCIQILKDKGSSAADKAFYLKMLVHLIGDLHQPMHVGRAEDKGGNTIQLQWFNKGTNLHRVWDSHMIDDYGMSYTELAGSLPKLDKAKVKAIQQGNIYDWLEESQGIANKIYASVENGEKLYYRYSYVWWGTVENQLQKGGLRLAKVLNDVFS</sequence>
<dbReference type="GO" id="GO:0003676">
    <property type="term" value="F:nucleic acid binding"/>
    <property type="evidence" value="ECO:0007669"/>
    <property type="project" value="InterPro"/>
</dbReference>
<proteinExistence type="predicted"/>
<organism evidence="8 9">
    <name type="scientific">Pseudozobellia thermophila</name>
    <dbReference type="NCBI Taxonomy" id="192903"/>
    <lineage>
        <taxon>Bacteria</taxon>
        <taxon>Pseudomonadati</taxon>
        <taxon>Bacteroidota</taxon>
        <taxon>Flavobacteriia</taxon>
        <taxon>Flavobacteriales</taxon>
        <taxon>Flavobacteriaceae</taxon>
        <taxon>Pseudozobellia</taxon>
    </lineage>
</organism>
<dbReference type="GO" id="GO:0006308">
    <property type="term" value="P:DNA catabolic process"/>
    <property type="evidence" value="ECO:0007669"/>
    <property type="project" value="InterPro"/>
</dbReference>
<gene>
    <name evidence="8" type="ORF">SAMN04488513_11098</name>
</gene>
<keyword evidence="4" id="KW-0378">Hydrolase</keyword>
<keyword evidence="7" id="KW-0732">Signal</keyword>
<evidence type="ECO:0000313" key="9">
    <source>
        <dbReference type="Proteomes" id="UP000184543"/>
    </source>
</evidence>
<keyword evidence="3" id="KW-0255">Endonuclease</keyword>
<dbReference type="Gene3D" id="1.10.575.10">
    <property type="entry name" value="P1 Nuclease"/>
    <property type="match status" value="1"/>
</dbReference>
<evidence type="ECO:0000256" key="1">
    <source>
        <dbReference type="ARBA" id="ARBA00022722"/>
    </source>
</evidence>